<name>A0ACB8W8W7_9TELE</name>
<dbReference type="Proteomes" id="UP000831701">
    <property type="component" value="Chromosome 13"/>
</dbReference>
<accession>A0ACB8W8W7</accession>
<proteinExistence type="predicted"/>
<dbReference type="EMBL" id="CM041543">
    <property type="protein sequence ID" value="KAI3364460.1"/>
    <property type="molecule type" value="Genomic_DNA"/>
</dbReference>
<gene>
    <name evidence="1" type="ORF">L3Q82_011253</name>
</gene>
<comment type="caution">
    <text evidence="1">The sequence shown here is derived from an EMBL/GenBank/DDBJ whole genome shotgun (WGS) entry which is preliminary data.</text>
</comment>
<organism evidence="1 2">
    <name type="scientific">Scortum barcoo</name>
    <name type="common">barcoo grunter</name>
    <dbReference type="NCBI Taxonomy" id="214431"/>
    <lineage>
        <taxon>Eukaryota</taxon>
        <taxon>Metazoa</taxon>
        <taxon>Chordata</taxon>
        <taxon>Craniata</taxon>
        <taxon>Vertebrata</taxon>
        <taxon>Euteleostomi</taxon>
        <taxon>Actinopterygii</taxon>
        <taxon>Neopterygii</taxon>
        <taxon>Teleostei</taxon>
        <taxon>Neoteleostei</taxon>
        <taxon>Acanthomorphata</taxon>
        <taxon>Eupercaria</taxon>
        <taxon>Centrarchiformes</taxon>
        <taxon>Terapontoidei</taxon>
        <taxon>Terapontidae</taxon>
        <taxon>Scortum</taxon>
    </lineage>
</organism>
<sequence length="920" mass="103756">MMSAEIPVERAYQTSVQSPTSAPFTSGVSGVEHQGDSLDLLTFQCEQVAGKTHPFLSSPLTPDDATPIRQYQLAPTSLAANASQAPDHPYEVVQQQINQIHQVLQEQGRLLTLLGTGLVFPACVPSWWTGIPPAPTVVSSVKNFSGMMRPSESRYFFREVEGISRMDRNNFKVTDQQEEEQEVQRRASLSQQQPKLTSGIQRRSSAPSMVVKDERTQLETFESTTSLLEHNGELQDFCSGSCNPQTPQYSQRKTQAEIQAQAQVFSMVPRQEQTYINTPLLYQYETPPFQVNATTEREEKVCQLKERNKLREKSHLKERKSSDNPDSRGAESNYQSINQSLSKPTASVGESFREKWVGHQEMKTTDETVAEDKVKGQLELKTAPHGKMAESSSGATSEDRWEQSQQQNTHIRTFKHPRAVYESNSLQHFIAPPSLRDSRVSPQAWRNQEVIVSFKTVNDHIERVSSFDMETLSTGCDERKTHFHLCQCSESRPGSSTGSKWVKGQKQATTTTTAFCLCAPNNTSQASTPLKCSTFPMNSTTRSISSSGRSGEAEDIPPSQYHQFPKLPSPAPSLGLQGSHLNLSEDDYASEEGWMFPGIQKLREDWSLGSGLAPQHQSFFSRDDKSHDEPRLETWYKIQSNTKTSPTESRTKSLSIYSRETSRNQEHLTSSEQRRTTDRGDQKMLKINAQKPDMKPDVLDEAKMAQTSQGFHRERQDQEDRHNTVSDGEESQAMRNHELGSREVQMEQLLPNGCSPMTFTDGTRKIISTDQKTKTVTFFNGDIKHILEDGKVVYYYAGSQTTHTTYPSGLEVLHFPNKQIEKRHPGGKREILFPDQTIKYLEADGSERTIFPDGTIVHLSPSGEKTVDFPSGQREIHTSQYKRREDPDGTVKTIYINGQQEIKYASGRVRIKEKDKVSIM</sequence>
<protein>
    <submittedName>
        <fullName evidence="1">Uncharacterized protein</fullName>
    </submittedName>
</protein>
<reference evidence="1" key="1">
    <citation type="submission" date="2022-04" db="EMBL/GenBank/DDBJ databases">
        <title>Jade perch genome.</title>
        <authorList>
            <person name="Chao B."/>
        </authorList>
    </citation>
    <scope>NUCLEOTIDE SEQUENCE</scope>
    <source>
        <strain evidence="1">CB-2022</strain>
    </source>
</reference>
<evidence type="ECO:0000313" key="1">
    <source>
        <dbReference type="EMBL" id="KAI3364460.1"/>
    </source>
</evidence>
<keyword evidence="2" id="KW-1185">Reference proteome</keyword>
<evidence type="ECO:0000313" key="2">
    <source>
        <dbReference type="Proteomes" id="UP000831701"/>
    </source>
</evidence>